<dbReference type="Proteomes" id="UP000789901">
    <property type="component" value="Unassembled WGS sequence"/>
</dbReference>
<dbReference type="EMBL" id="CAJVQB010018249">
    <property type="protein sequence ID" value="CAG8787043.1"/>
    <property type="molecule type" value="Genomic_DNA"/>
</dbReference>
<sequence>MKAFDNFIPECKKVKITKPNQYETHTVGICSQNNIDTNEVENTVNNTNNQFSESKYDDLILELIDEYLAEEFLAEEEKRAIQELSNATLLYNPRTVVAIETKHIAKMDDINKTRMDDLNPRKGTMIETVPVRSEEVKKRFIDESFKQSLQVVDGKENSRLTYPIKNGKKAPADLKNGCNEDE</sequence>
<feature type="non-terminal residue" evidence="2">
    <location>
        <position position="182"/>
    </location>
</feature>
<evidence type="ECO:0000313" key="2">
    <source>
        <dbReference type="EMBL" id="CAG8787043.1"/>
    </source>
</evidence>
<evidence type="ECO:0000313" key="3">
    <source>
        <dbReference type="Proteomes" id="UP000789901"/>
    </source>
</evidence>
<evidence type="ECO:0000256" key="1">
    <source>
        <dbReference type="SAM" id="MobiDB-lite"/>
    </source>
</evidence>
<reference evidence="2 3" key="1">
    <citation type="submission" date="2021-06" db="EMBL/GenBank/DDBJ databases">
        <authorList>
            <person name="Kallberg Y."/>
            <person name="Tangrot J."/>
            <person name="Rosling A."/>
        </authorList>
    </citation>
    <scope>NUCLEOTIDE SEQUENCE [LARGE SCALE GENOMIC DNA]</scope>
    <source>
        <strain evidence="2 3">120-4 pot B 10/14</strain>
    </source>
</reference>
<proteinExistence type="predicted"/>
<feature type="region of interest" description="Disordered" evidence="1">
    <location>
        <begin position="163"/>
        <end position="182"/>
    </location>
</feature>
<organism evidence="2 3">
    <name type="scientific">Gigaspora margarita</name>
    <dbReference type="NCBI Taxonomy" id="4874"/>
    <lineage>
        <taxon>Eukaryota</taxon>
        <taxon>Fungi</taxon>
        <taxon>Fungi incertae sedis</taxon>
        <taxon>Mucoromycota</taxon>
        <taxon>Glomeromycotina</taxon>
        <taxon>Glomeromycetes</taxon>
        <taxon>Diversisporales</taxon>
        <taxon>Gigasporaceae</taxon>
        <taxon>Gigaspora</taxon>
    </lineage>
</organism>
<name>A0ABN7VMP0_GIGMA</name>
<protein>
    <submittedName>
        <fullName evidence="2">21509_t:CDS:1</fullName>
    </submittedName>
</protein>
<comment type="caution">
    <text evidence="2">The sequence shown here is derived from an EMBL/GenBank/DDBJ whole genome shotgun (WGS) entry which is preliminary data.</text>
</comment>
<accession>A0ABN7VMP0</accession>
<keyword evidence="3" id="KW-1185">Reference proteome</keyword>
<gene>
    <name evidence="2" type="ORF">GMARGA_LOCUS20618</name>
</gene>